<accession>A0ACB8QGG3</accession>
<evidence type="ECO:0000313" key="2">
    <source>
        <dbReference type="Proteomes" id="UP000814128"/>
    </source>
</evidence>
<reference evidence="1" key="1">
    <citation type="submission" date="2021-02" db="EMBL/GenBank/DDBJ databases">
        <authorList>
            <consortium name="DOE Joint Genome Institute"/>
            <person name="Ahrendt S."/>
            <person name="Looney B.P."/>
            <person name="Miyauchi S."/>
            <person name="Morin E."/>
            <person name="Drula E."/>
            <person name="Courty P.E."/>
            <person name="Chicoki N."/>
            <person name="Fauchery L."/>
            <person name="Kohler A."/>
            <person name="Kuo A."/>
            <person name="Labutti K."/>
            <person name="Pangilinan J."/>
            <person name="Lipzen A."/>
            <person name="Riley R."/>
            <person name="Andreopoulos W."/>
            <person name="He G."/>
            <person name="Johnson J."/>
            <person name="Barry K.W."/>
            <person name="Grigoriev I.V."/>
            <person name="Nagy L."/>
            <person name="Hibbett D."/>
            <person name="Henrissat B."/>
            <person name="Matheny P.B."/>
            <person name="Labbe J."/>
            <person name="Martin F."/>
        </authorList>
    </citation>
    <scope>NUCLEOTIDE SEQUENCE</scope>
    <source>
        <strain evidence="1">EC-137</strain>
    </source>
</reference>
<reference evidence="1" key="2">
    <citation type="journal article" date="2022" name="New Phytol.">
        <title>Evolutionary transition to the ectomycorrhizal habit in the genomes of a hyperdiverse lineage of mushroom-forming fungi.</title>
        <authorList>
            <person name="Looney B."/>
            <person name="Miyauchi S."/>
            <person name="Morin E."/>
            <person name="Drula E."/>
            <person name="Courty P.E."/>
            <person name="Kohler A."/>
            <person name="Kuo A."/>
            <person name="LaButti K."/>
            <person name="Pangilinan J."/>
            <person name="Lipzen A."/>
            <person name="Riley R."/>
            <person name="Andreopoulos W."/>
            <person name="He G."/>
            <person name="Johnson J."/>
            <person name="Nolan M."/>
            <person name="Tritt A."/>
            <person name="Barry K.W."/>
            <person name="Grigoriev I.V."/>
            <person name="Nagy L.G."/>
            <person name="Hibbett D."/>
            <person name="Henrissat B."/>
            <person name="Matheny P.B."/>
            <person name="Labbe J."/>
            <person name="Martin F.M."/>
        </authorList>
    </citation>
    <scope>NUCLEOTIDE SEQUENCE</scope>
    <source>
        <strain evidence="1">EC-137</strain>
    </source>
</reference>
<evidence type="ECO:0000313" key="1">
    <source>
        <dbReference type="EMBL" id="KAI0030926.1"/>
    </source>
</evidence>
<gene>
    <name evidence="1" type="ORF">K488DRAFT_87327</name>
</gene>
<dbReference type="EMBL" id="MU273600">
    <property type="protein sequence ID" value="KAI0030926.1"/>
    <property type="molecule type" value="Genomic_DNA"/>
</dbReference>
<organism evidence="1 2">
    <name type="scientific">Vararia minispora EC-137</name>
    <dbReference type="NCBI Taxonomy" id="1314806"/>
    <lineage>
        <taxon>Eukaryota</taxon>
        <taxon>Fungi</taxon>
        <taxon>Dikarya</taxon>
        <taxon>Basidiomycota</taxon>
        <taxon>Agaricomycotina</taxon>
        <taxon>Agaricomycetes</taxon>
        <taxon>Russulales</taxon>
        <taxon>Lachnocladiaceae</taxon>
        <taxon>Vararia</taxon>
    </lineage>
</organism>
<protein>
    <submittedName>
        <fullName evidence="1">Uncharacterized protein</fullName>
    </submittedName>
</protein>
<sequence>MFLGTLAALSALFFASLSSVAAKDSRSHYVAVGGRNGDLKFYPEYITADKDDVVVFTFNPKNHTATQSTFKKPCLPLEHGFDSGFFPVAIGTVRDARPTFNITVKDTEPVWVYCRQGAFTAESHCGAGMVFAINPGKGEYSFKQFKKNAVAEAGVLASASVVTTASASASATSKQSTYAVSPTTSVTTSKTAYPVYTNTSVTTSNTAYTVPTPRAIAGRFHVEDA</sequence>
<dbReference type="Proteomes" id="UP000814128">
    <property type="component" value="Unassembled WGS sequence"/>
</dbReference>
<comment type="caution">
    <text evidence="1">The sequence shown here is derived from an EMBL/GenBank/DDBJ whole genome shotgun (WGS) entry which is preliminary data.</text>
</comment>
<name>A0ACB8QGG3_9AGAM</name>
<keyword evidence="2" id="KW-1185">Reference proteome</keyword>
<proteinExistence type="predicted"/>